<name>A0A1S7SBS1_AGRTU</name>
<protein>
    <recommendedName>
        <fullName evidence="3">Protein NO VEIN C-terminal domain-containing protein</fullName>
    </recommendedName>
</protein>
<evidence type="ECO:0000313" key="2">
    <source>
        <dbReference type="Proteomes" id="UP000191897"/>
    </source>
</evidence>
<gene>
    <name evidence="1" type="ORF">AGR4C_pa60078</name>
</gene>
<sequence length="170" mass="18916">MILKDGTCSIFVKPWNNHRGAVTLEKLSSLQAGTLGELLTVAKLNTLGFAAYMSPEGAPGHDVMVVVDGQPRSVEVKTRQFLRRPTEITRWPVDMQAKGDADFFIFIELDLRTMAPTFYLLTNAQARATFRDYIGGGNCYPPEVRRLIRPNDFSALGPNAVQRTGEMEHS</sequence>
<accession>A0A1S7SBS1</accession>
<dbReference type="Proteomes" id="UP000191897">
    <property type="component" value="Unassembled WGS sequence"/>
</dbReference>
<evidence type="ECO:0000313" key="1">
    <source>
        <dbReference type="EMBL" id="CUX66159.1"/>
    </source>
</evidence>
<dbReference type="RefSeq" id="WP_080867696.1">
    <property type="nucleotide sequence ID" value="NZ_LT009732.1"/>
</dbReference>
<proteinExistence type="predicted"/>
<evidence type="ECO:0008006" key="3">
    <source>
        <dbReference type="Google" id="ProtNLM"/>
    </source>
</evidence>
<dbReference type="AlphaFoldDB" id="A0A1S7SBS1"/>
<organism evidence="1 2">
    <name type="scientific">Agrobacterium tumefaciens str. Kerr 14</name>
    <dbReference type="NCBI Taxonomy" id="1183424"/>
    <lineage>
        <taxon>Bacteria</taxon>
        <taxon>Pseudomonadati</taxon>
        <taxon>Pseudomonadota</taxon>
        <taxon>Alphaproteobacteria</taxon>
        <taxon>Hyphomicrobiales</taxon>
        <taxon>Rhizobiaceae</taxon>
        <taxon>Rhizobium/Agrobacterium group</taxon>
        <taxon>Agrobacterium</taxon>
        <taxon>Agrobacterium tumefaciens complex</taxon>
    </lineage>
</organism>
<dbReference type="EMBL" id="FBWC01000037">
    <property type="protein sequence ID" value="CUX66159.1"/>
    <property type="molecule type" value="Genomic_DNA"/>
</dbReference>
<reference evidence="1 2" key="1">
    <citation type="submission" date="2016-01" db="EMBL/GenBank/DDBJ databases">
        <authorList>
            <person name="Oliw E.H."/>
        </authorList>
    </citation>
    <scope>NUCLEOTIDE SEQUENCE [LARGE SCALE GENOMIC DNA]</scope>
    <source>
        <strain evidence="1 2">Kerr 14</strain>
    </source>
</reference>